<feature type="region of interest" description="Disordered" evidence="1">
    <location>
        <begin position="49"/>
        <end position="82"/>
    </location>
</feature>
<accession>A0A1X6ZUG7</accession>
<sequence>MAQKIATCCYCGTRATLVLDKSLHELSCANCGAPLHEFKAIPIHKLQPRDRAYEKSKSRKKPDCKRRSYEKNPTKRYAKKRKSLGRKVLSELWDVAEDIFD</sequence>
<dbReference type="OrthoDB" id="7868311at2"/>
<dbReference type="Proteomes" id="UP000193061">
    <property type="component" value="Unassembled WGS sequence"/>
</dbReference>
<evidence type="ECO:0000313" key="3">
    <source>
        <dbReference type="Proteomes" id="UP000193061"/>
    </source>
</evidence>
<protein>
    <recommendedName>
        <fullName evidence="4">TFIIB zinc-binding protein</fullName>
    </recommendedName>
</protein>
<keyword evidence="3" id="KW-1185">Reference proteome</keyword>
<organism evidence="2 3">
    <name type="scientific">Roseovarius albus</name>
    <dbReference type="NCBI Taxonomy" id="1247867"/>
    <lineage>
        <taxon>Bacteria</taxon>
        <taxon>Pseudomonadati</taxon>
        <taxon>Pseudomonadota</taxon>
        <taxon>Alphaproteobacteria</taxon>
        <taxon>Rhodobacterales</taxon>
        <taxon>Roseobacteraceae</taxon>
        <taxon>Roseovarius</taxon>
    </lineage>
</organism>
<evidence type="ECO:0008006" key="4">
    <source>
        <dbReference type="Google" id="ProtNLM"/>
    </source>
</evidence>
<dbReference type="EMBL" id="FWFX01000011">
    <property type="protein sequence ID" value="SLN61691.1"/>
    <property type="molecule type" value="Genomic_DNA"/>
</dbReference>
<evidence type="ECO:0000313" key="2">
    <source>
        <dbReference type="EMBL" id="SLN61691.1"/>
    </source>
</evidence>
<proteinExistence type="predicted"/>
<reference evidence="2 3" key="1">
    <citation type="submission" date="2017-03" db="EMBL/GenBank/DDBJ databases">
        <authorList>
            <person name="Afonso C.L."/>
            <person name="Miller P.J."/>
            <person name="Scott M.A."/>
            <person name="Spackman E."/>
            <person name="Goraichik I."/>
            <person name="Dimitrov K.M."/>
            <person name="Suarez D.L."/>
            <person name="Swayne D.E."/>
        </authorList>
    </citation>
    <scope>NUCLEOTIDE SEQUENCE [LARGE SCALE GENOMIC DNA]</scope>
    <source>
        <strain evidence="2 3">CECT 7450</strain>
    </source>
</reference>
<gene>
    <name evidence="2" type="ORF">ROA7450_03206</name>
</gene>
<dbReference type="RefSeq" id="WP_085806887.1">
    <property type="nucleotide sequence ID" value="NZ_FWFX01000011.1"/>
</dbReference>
<evidence type="ECO:0000256" key="1">
    <source>
        <dbReference type="SAM" id="MobiDB-lite"/>
    </source>
</evidence>
<name>A0A1X6ZUG7_9RHOB</name>
<dbReference type="AlphaFoldDB" id="A0A1X6ZUG7"/>